<dbReference type="GO" id="GO:0009507">
    <property type="term" value="C:chloroplast"/>
    <property type="evidence" value="ECO:0007669"/>
    <property type="project" value="TreeGrafter"/>
</dbReference>
<dbReference type="Pfam" id="PF00831">
    <property type="entry name" value="Ribosomal_L29"/>
    <property type="match status" value="1"/>
</dbReference>
<evidence type="ECO:0000256" key="5">
    <source>
        <dbReference type="ARBA" id="ARBA00042960"/>
    </source>
</evidence>
<protein>
    <recommendedName>
        <fullName evidence="4">Large ribosomal subunit protein uL29c</fullName>
    </recommendedName>
    <alternativeName>
        <fullName evidence="5">50S ribosomal protein L29, chloroplastic</fullName>
    </alternativeName>
</protein>
<sequence>MAAIFMGLPMLSSHAHARLTLSKSRGMGGLSTHFVSGRNPLRRKAVEKRGICNYKRPLMTMTVMMAKGEQEVKEIREKSTEDINEEVIDLKGELQMLRFKKNTRQELKTSEFRRMRKRIARMLTVRRERELEQGIKRRQSRKMDRRWKRSIVVRPPPSLRKLQEEQAAKTEKKES</sequence>
<dbReference type="HAMAP" id="MF_00374">
    <property type="entry name" value="Ribosomal_uL29"/>
    <property type="match status" value="1"/>
</dbReference>
<evidence type="ECO:0000256" key="1">
    <source>
        <dbReference type="ARBA" id="ARBA00009254"/>
    </source>
</evidence>
<keyword evidence="2" id="KW-0689">Ribosomal protein</keyword>
<evidence type="ECO:0000256" key="4">
    <source>
        <dbReference type="ARBA" id="ARBA00040028"/>
    </source>
</evidence>
<dbReference type="AlphaFoldDB" id="A0A0D6R8V5"/>
<keyword evidence="3" id="KW-0687">Ribonucleoprotein</keyword>
<dbReference type="Gene3D" id="1.10.287.310">
    <property type="match status" value="1"/>
</dbReference>
<evidence type="ECO:0000256" key="3">
    <source>
        <dbReference type="ARBA" id="ARBA00023274"/>
    </source>
</evidence>
<feature type="compositionally biased region" description="Basic residues" evidence="6">
    <location>
        <begin position="136"/>
        <end position="151"/>
    </location>
</feature>
<dbReference type="EMBL" id="GCKF01003036">
    <property type="protein sequence ID" value="JAG99299.1"/>
    <property type="molecule type" value="Transcribed_RNA"/>
</dbReference>
<proteinExistence type="inferred from homology"/>
<dbReference type="GO" id="GO:0005840">
    <property type="term" value="C:ribosome"/>
    <property type="evidence" value="ECO:0007669"/>
    <property type="project" value="UniProtKB-KW"/>
</dbReference>
<evidence type="ECO:0000313" key="7">
    <source>
        <dbReference type="EMBL" id="JAG99299.1"/>
    </source>
</evidence>
<dbReference type="GO" id="GO:1990904">
    <property type="term" value="C:ribonucleoprotein complex"/>
    <property type="evidence" value="ECO:0007669"/>
    <property type="project" value="UniProtKB-KW"/>
</dbReference>
<dbReference type="InterPro" id="IPR050063">
    <property type="entry name" value="Ribosomal_protein_uL29"/>
</dbReference>
<dbReference type="PANTHER" id="PTHR10916:SF0">
    <property type="entry name" value="LARGE RIBOSOMAL SUBUNIT PROTEIN UL29C"/>
    <property type="match status" value="1"/>
</dbReference>
<feature type="compositionally biased region" description="Basic and acidic residues" evidence="6">
    <location>
        <begin position="161"/>
        <end position="175"/>
    </location>
</feature>
<feature type="region of interest" description="Disordered" evidence="6">
    <location>
        <begin position="134"/>
        <end position="175"/>
    </location>
</feature>
<dbReference type="GO" id="GO:0003735">
    <property type="term" value="F:structural constituent of ribosome"/>
    <property type="evidence" value="ECO:0007669"/>
    <property type="project" value="InterPro"/>
</dbReference>
<evidence type="ECO:0000256" key="6">
    <source>
        <dbReference type="SAM" id="MobiDB-lite"/>
    </source>
</evidence>
<dbReference type="SUPFAM" id="SSF46561">
    <property type="entry name" value="Ribosomal protein L29 (L29p)"/>
    <property type="match status" value="1"/>
</dbReference>
<accession>A0A0D6R8V5</accession>
<dbReference type="CDD" id="cd00427">
    <property type="entry name" value="Ribosomal_L29_HIP"/>
    <property type="match status" value="1"/>
</dbReference>
<evidence type="ECO:0000256" key="2">
    <source>
        <dbReference type="ARBA" id="ARBA00022980"/>
    </source>
</evidence>
<comment type="similarity">
    <text evidence="1">Belongs to the universal ribosomal protein uL29 family.</text>
</comment>
<dbReference type="InterPro" id="IPR036049">
    <property type="entry name" value="Ribosomal_uL29_sf"/>
</dbReference>
<dbReference type="GO" id="GO:0006412">
    <property type="term" value="P:translation"/>
    <property type="evidence" value="ECO:0007669"/>
    <property type="project" value="InterPro"/>
</dbReference>
<organism evidence="7">
    <name type="scientific">Araucaria cunninghamii</name>
    <name type="common">Hoop pine</name>
    <name type="synonym">Moreton Bay pine</name>
    <dbReference type="NCBI Taxonomy" id="56994"/>
    <lineage>
        <taxon>Eukaryota</taxon>
        <taxon>Viridiplantae</taxon>
        <taxon>Streptophyta</taxon>
        <taxon>Embryophyta</taxon>
        <taxon>Tracheophyta</taxon>
        <taxon>Spermatophyta</taxon>
        <taxon>Pinopsida</taxon>
        <taxon>Pinidae</taxon>
        <taxon>Conifers II</taxon>
        <taxon>Araucariales</taxon>
        <taxon>Araucariaceae</taxon>
        <taxon>Araucaria</taxon>
    </lineage>
</organism>
<reference evidence="7" key="1">
    <citation type="submission" date="2015-03" db="EMBL/GenBank/DDBJ databases">
        <title>A transcriptome of Araucaria cunninghamii, an australian fine timber species.</title>
        <authorList>
            <person name="Jing Yi C.J.Y."/>
            <person name="Yin San L.Y.S."/>
            <person name="Abdul Karim S.S."/>
            <person name="Wan Azmi N.N."/>
            <person name="Hercus R.R."/>
            <person name="Croft L.L."/>
        </authorList>
    </citation>
    <scope>NUCLEOTIDE SEQUENCE</scope>
    <source>
        <strain evidence="7">MI0301</strain>
        <tissue evidence="7">Leaf</tissue>
    </source>
</reference>
<dbReference type="NCBIfam" id="TIGR00012">
    <property type="entry name" value="L29"/>
    <property type="match status" value="1"/>
</dbReference>
<dbReference type="PANTHER" id="PTHR10916">
    <property type="entry name" value="60S RIBOSOMAL PROTEIN L35/50S RIBOSOMAL PROTEIN L29"/>
    <property type="match status" value="1"/>
</dbReference>
<name>A0A0D6R8V5_ARACU</name>
<dbReference type="InterPro" id="IPR001854">
    <property type="entry name" value="Ribosomal_uL29"/>
</dbReference>